<dbReference type="GO" id="GO:0006412">
    <property type="term" value="P:translation"/>
    <property type="evidence" value="ECO:0007669"/>
    <property type="project" value="UniProtKB-UniRule"/>
</dbReference>
<dbReference type="Proteomes" id="UP001317532">
    <property type="component" value="Chromosome"/>
</dbReference>
<dbReference type="Pfam" id="PF02686">
    <property type="entry name" value="GatC"/>
    <property type="match status" value="1"/>
</dbReference>
<comment type="catalytic activity">
    <reaction evidence="1">
        <text>L-glutamyl-tRNA(Gln) + L-glutamine + ATP + H2O = L-glutaminyl-tRNA(Gln) + L-glutamate + ADP + phosphate + H(+)</text>
        <dbReference type="Rhea" id="RHEA:17521"/>
        <dbReference type="Rhea" id="RHEA-COMP:9681"/>
        <dbReference type="Rhea" id="RHEA-COMP:9684"/>
        <dbReference type="ChEBI" id="CHEBI:15377"/>
        <dbReference type="ChEBI" id="CHEBI:15378"/>
        <dbReference type="ChEBI" id="CHEBI:29985"/>
        <dbReference type="ChEBI" id="CHEBI:30616"/>
        <dbReference type="ChEBI" id="CHEBI:43474"/>
        <dbReference type="ChEBI" id="CHEBI:58359"/>
        <dbReference type="ChEBI" id="CHEBI:78520"/>
        <dbReference type="ChEBI" id="CHEBI:78521"/>
        <dbReference type="ChEBI" id="CHEBI:456216"/>
    </reaction>
</comment>
<keyword evidence="1" id="KW-0436">Ligase</keyword>
<dbReference type="GO" id="GO:0070681">
    <property type="term" value="P:glutaminyl-tRNAGln biosynthesis via transamidation"/>
    <property type="evidence" value="ECO:0007669"/>
    <property type="project" value="TreeGrafter"/>
</dbReference>
<dbReference type="GO" id="GO:0050567">
    <property type="term" value="F:glutaminyl-tRNA synthase (glutamine-hydrolyzing) activity"/>
    <property type="evidence" value="ECO:0007669"/>
    <property type="project" value="UniProtKB-UniRule"/>
</dbReference>
<dbReference type="Gene3D" id="1.10.20.60">
    <property type="entry name" value="Glu-tRNAGln amidotransferase C subunit, N-terminal domain"/>
    <property type="match status" value="1"/>
</dbReference>
<evidence type="ECO:0000313" key="2">
    <source>
        <dbReference type="EMBL" id="BDE06045.1"/>
    </source>
</evidence>
<dbReference type="InterPro" id="IPR003837">
    <property type="entry name" value="GatC"/>
</dbReference>
<organism evidence="2 3">
    <name type="scientific">Vulcanimicrobium alpinum</name>
    <dbReference type="NCBI Taxonomy" id="3016050"/>
    <lineage>
        <taxon>Bacteria</taxon>
        <taxon>Bacillati</taxon>
        <taxon>Vulcanimicrobiota</taxon>
        <taxon>Vulcanimicrobiia</taxon>
        <taxon>Vulcanimicrobiales</taxon>
        <taxon>Vulcanimicrobiaceae</taxon>
        <taxon>Vulcanimicrobium</taxon>
    </lineage>
</organism>
<proteinExistence type="inferred from homology"/>
<keyword evidence="3" id="KW-1185">Reference proteome</keyword>
<dbReference type="RefSeq" id="WP_317997040.1">
    <property type="nucleotide sequence ID" value="NZ_AP025523.1"/>
</dbReference>
<comment type="catalytic activity">
    <reaction evidence="1">
        <text>L-aspartyl-tRNA(Asn) + L-glutamine + ATP + H2O = L-asparaginyl-tRNA(Asn) + L-glutamate + ADP + phosphate + 2 H(+)</text>
        <dbReference type="Rhea" id="RHEA:14513"/>
        <dbReference type="Rhea" id="RHEA-COMP:9674"/>
        <dbReference type="Rhea" id="RHEA-COMP:9677"/>
        <dbReference type="ChEBI" id="CHEBI:15377"/>
        <dbReference type="ChEBI" id="CHEBI:15378"/>
        <dbReference type="ChEBI" id="CHEBI:29985"/>
        <dbReference type="ChEBI" id="CHEBI:30616"/>
        <dbReference type="ChEBI" id="CHEBI:43474"/>
        <dbReference type="ChEBI" id="CHEBI:58359"/>
        <dbReference type="ChEBI" id="CHEBI:78515"/>
        <dbReference type="ChEBI" id="CHEBI:78516"/>
        <dbReference type="ChEBI" id="CHEBI:456216"/>
    </reaction>
</comment>
<comment type="similarity">
    <text evidence="1">Belongs to the GatC family.</text>
</comment>
<gene>
    <name evidence="1 2" type="primary">gatC</name>
    <name evidence="2" type="ORF">WPS_13210</name>
</gene>
<evidence type="ECO:0000256" key="1">
    <source>
        <dbReference type="HAMAP-Rule" id="MF_00122"/>
    </source>
</evidence>
<comment type="function">
    <text evidence="1">Allows the formation of correctly charged Asn-tRNA(Asn) or Gln-tRNA(Gln) through the transamidation of misacylated Asp-tRNA(Asn) or Glu-tRNA(Gln) in organisms which lack either or both of asparaginyl-tRNA or glutaminyl-tRNA synthetases. The reaction takes place in the presence of glutamine and ATP through an activated phospho-Asp-tRNA(Asn) or phospho-Glu-tRNA(Gln).</text>
</comment>
<dbReference type="InterPro" id="IPR036113">
    <property type="entry name" value="Asp/Glu-ADT_sf_sub_c"/>
</dbReference>
<dbReference type="GO" id="GO:0006450">
    <property type="term" value="P:regulation of translational fidelity"/>
    <property type="evidence" value="ECO:0007669"/>
    <property type="project" value="InterPro"/>
</dbReference>
<keyword evidence="1" id="KW-0648">Protein biosynthesis</keyword>
<dbReference type="EC" id="6.3.5.-" evidence="1"/>
<dbReference type="KEGG" id="vab:WPS_13210"/>
<reference evidence="2 3" key="1">
    <citation type="journal article" date="2022" name="ISME Commun">
        <title>Vulcanimicrobium alpinus gen. nov. sp. nov., the first cultivated representative of the candidate phylum 'Eremiobacterota', is a metabolically versatile aerobic anoxygenic phototroph.</title>
        <authorList>
            <person name="Yabe S."/>
            <person name="Muto K."/>
            <person name="Abe K."/>
            <person name="Yokota A."/>
            <person name="Staudigel H."/>
            <person name="Tebo B.M."/>
        </authorList>
    </citation>
    <scope>NUCLEOTIDE SEQUENCE [LARGE SCALE GENOMIC DNA]</scope>
    <source>
        <strain evidence="2 3">WC8-2</strain>
    </source>
</reference>
<dbReference type="PANTHER" id="PTHR15004:SF0">
    <property type="entry name" value="GLUTAMYL-TRNA(GLN) AMIDOTRANSFERASE SUBUNIT C, MITOCHONDRIAL"/>
    <property type="match status" value="1"/>
</dbReference>
<dbReference type="HAMAP" id="MF_00122">
    <property type="entry name" value="GatC"/>
    <property type="match status" value="1"/>
</dbReference>
<dbReference type="SUPFAM" id="SSF141000">
    <property type="entry name" value="Glu-tRNAGln amidotransferase C subunit"/>
    <property type="match status" value="1"/>
</dbReference>
<protein>
    <recommendedName>
        <fullName evidence="1">Aspartyl/glutamyl-tRNA(Asn/Gln) amidotransferase subunit C</fullName>
        <shortName evidence="1">Asp/Glu-ADT subunit C</shortName>
        <ecNumber evidence="1">6.3.5.-</ecNumber>
    </recommendedName>
</protein>
<dbReference type="PANTHER" id="PTHR15004">
    <property type="entry name" value="GLUTAMYL-TRNA(GLN) AMIDOTRANSFERASE SUBUNIT C, MITOCHONDRIAL"/>
    <property type="match status" value="1"/>
</dbReference>
<keyword evidence="1" id="KW-0547">Nucleotide-binding</keyword>
<keyword evidence="1" id="KW-0067">ATP-binding</keyword>
<dbReference type="AlphaFoldDB" id="A0AAN2C911"/>
<sequence length="100" mass="11106">MATDRIDIRHVARLARLALTEDEIATFGPQLGNLLTFVDELRELDTDNVAATAQVIPSRNVQRADALRPETMLSREAALQNAPQAQHGFFRVPRIIAEEG</sequence>
<comment type="subunit">
    <text evidence="1">Heterotrimer of A, B and C subunits.</text>
</comment>
<accession>A0AAN2C911</accession>
<dbReference type="GO" id="GO:0005524">
    <property type="term" value="F:ATP binding"/>
    <property type="evidence" value="ECO:0007669"/>
    <property type="project" value="UniProtKB-KW"/>
</dbReference>
<evidence type="ECO:0000313" key="3">
    <source>
        <dbReference type="Proteomes" id="UP001317532"/>
    </source>
</evidence>
<dbReference type="NCBIfam" id="TIGR00135">
    <property type="entry name" value="gatC"/>
    <property type="match status" value="1"/>
</dbReference>
<name>A0AAN2C911_UNVUL</name>
<dbReference type="EMBL" id="AP025523">
    <property type="protein sequence ID" value="BDE06045.1"/>
    <property type="molecule type" value="Genomic_DNA"/>
</dbReference>